<protein>
    <submittedName>
        <fullName evidence="1">Uncharacterized protein</fullName>
    </submittedName>
</protein>
<reference evidence="1 2" key="1">
    <citation type="submission" date="2016-10" db="EMBL/GenBank/DDBJ databases">
        <authorList>
            <person name="de Groot N.N."/>
        </authorList>
    </citation>
    <scope>NUCLEOTIDE SEQUENCE [LARGE SCALE GENOMIC DNA]</scope>
    <source>
        <strain evidence="1 2">DSM 14045</strain>
    </source>
</reference>
<keyword evidence="2" id="KW-1185">Reference proteome</keyword>
<proteinExistence type="predicted"/>
<evidence type="ECO:0000313" key="2">
    <source>
        <dbReference type="Proteomes" id="UP000183918"/>
    </source>
</evidence>
<accession>A0A1H3M2P1</accession>
<sequence length="173" mass="20487">MANKCKYKVAYLELNSANRISFLNNKKFITDHFKHLNIDFYPNVIYRDLINILSHKYDFFIIDMGVLNQNSLAEFLRQDARFIIGYSNRIKAPTYNNYINFILSPYDIKDNNKNKILKNTNTTLLSNLGLSDDIKTFSKQYHCSLNSIPFFFNPFHLTSAEWNFFQDMTKHIL</sequence>
<evidence type="ECO:0000313" key="1">
    <source>
        <dbReference type="EMBL" id="SDY70982.1"/>
    </source>
</evidence>
<dbReference type="AlphaFoldDB" id="A0A1H3M2P1"/>
<dbReference type="EMBL" id="FNPG01000030">
    <property type="protein sequence ID" value="SDY70982.1"/>
    <property type="molecule type" value="Genomic_DNA"/>
</dbReference>
<organism evidence="1 2">
    <name type="scientific">Lachnobacterium bovis DSM 14045</name>
    <dbReference type="NCBI Taxonomy" id="1122142"/>
    <lineage>
        <taxon>Bacteria</taxon>
        <taxon>Bacillati</taxon>
        <taxon>Bacillota</taxon>
        <taxon>Clostridia</taxon>
        <taxon>Lachnospirales</taxon>
        <taxon>Lachnospiraceae</taxon>
        <taxon>Lachnobacterium</taxon>
    </lineage>
</organism>
<name>A0A1H3M2P1_9FIRM</name>
<gene>
    <name evidence="1" type="ORF">SAMN02910414_02198</name>
</gene>
<dbReference type="Proteomes" id="UP000183918">
    <property type="component" value="Unassembled WGS sequence"/>
</dbReference>
<dbReference type="STRING" id="1122142.SAMN02910414_02198"/>